<sequence>MDSHDDDEVSHPFTEHTTITNGEILYISNIASGHGDALITSPNNSSPIYKVTSHISIDRSKPKIVLSSDNRAISHLFHHWRTGYKIGVDHRGHGESQMEWVELKRGGFTALNKSYSFLWNGKMYVIARMKGSEVSGGSRLLRHYKVIEKDGGEVVATYVSGEAGGARKGTITVQRGLDANLRLVVVTALAEWREMARRQQRTAGGVVA</sequence>
<name>A0A9W9EUV5_9EURO</name>
<dbReference type="Proteomes" id="UP001149165">
    <property type="component" value="Unassembled WGS sequence"/>
</dbReference>
<reference evidence="1" key="1">
    <citation type="submission" date="2022-11" db="EMBL/GenBank/DDBJ databases">
        <authorList>
            <person name="Petersen C."/>
        </authorList>
    </citation>
    <scope>NUCLEOTIDE SEQUENCE</scope>
    <source>
        <strain evidence="1">IBT 30069</strain>
    </source>
</reference>
<keyword evidence="2" id="KW-1185">Reference proteome</keyword>
<proteinExistence type="predicted"/>
<organism evidence="1 2">
    <name type="scientific">Penicillium angulare</name>
    <dbReference type="NCBI Taxonomy" id="116970"/>
    <lineage>
        <taxon>Eukaryota</taxon>
        <taxon>Fungi</taxon>
        <taxon>Dikarya</taxon>
        <taxon>Ascomycota</taxon>
        <taxon>Pezizomycotina</taxon>
        <taxon>Eurotiomycetes</taxon>
        <taxon>Eurotiomycetidae</taxon>
        <taxon>Eurotiales</taxon>
        <taxon>Aspergillaceae</taxon>
        <taxon>Penicillium</taxon>
    </lineage>
</organism>
<dbReference type="OrthoDB" id="4315409at2759"/>
<evidence type="ECO:0000313" key="1">
    <source>
        <dbReference type="EMBL" id="KAJ5088341.1"/>
    </source>
</evidence>
<evidence type="ECO:0000313" key="2">
    <source>
        <dbReference type="Proteomes" id="UP001149165"/>
    </source>
</evidence>
<dbReference type="AlphaFoldDB" id="A0A9W9EUV5"/>
<reference evidence="1" key="2">
    <citation type="journal article" date="2023" name="IMA Fungus">
        <title>Comparative genomic study of the Penicillium genus elucidates a diverse pangenome and 15 lateral gene transfer events.</title>
        <authorList>
            <person name="Petersen C."/>
            <person name="Sorensen T."/>
            <person name="Nielsen M.R."/>
            <person name="Sondergaard T.E."/>
            <person name="Sorensen J.L."/>
            <person name="Fitzpatrick D.A."/>
            <person name="Frisvad J.C."/>
            <person name="Nielsen K.L."/>
        </authorList>
    </citation>
    <scope>NUCLEOTIDE SEQUENCE</scope>
    <source>
        <strain evidence="1">IBT 30069</strain>
    </source>
</reference>
<gene>
    <name evidence="1" type="ORF">N7456_011957</name>
</gene>
<accession>A0A9W9EUV5</accession>
<protein>
    <submittedName>
        <fullName evidence="1">Uncharacterized protein</fullName>
    </submittedName>
</protein>
<dbReference type="EMBL" id="JAPQKH010000007">
    <property type="protein sequence ID" value="KAJ5088341.1"/>
    <property type="molecule type" value="Genomic_DNA"/>
</dbReference>
<comment type="caution">
    <text evidence="1">The sequence shown here is derived from an EMBL/GenBank/DDBJ whole genome shotgun (WGS) entry which is preliminary data.</text>
</comment>